<protein>
    <submittedName>
        <fullName evidence="1">Uncharacterized protein</fullName>
    </submittedName>
</protein>
<proteinExistence type="predicted"/>
<keyword evidence="2" id="KW-1185">Reference proteome</keyword>
<evidence type="ECO:0000313" key="1">
    <source>
        <dbReference type="EMBL" id="MDG9699958.1"/>
    </source>
</evidence>
<evidence type="ECO:0000313" key="2">
    <source>
        <dbReference type="Proteomes" id="UP001237156"/>
    </source>
</evidence>
<reference evidence="1 2" key="1">
    <citation type="submission" date="2023-04" db="EMBL/GenBank/DDBJ databases">
        <title>Ottowia paracancer sp. nov., isolated from human stomach.</title>
        <authorList>
            <person name="Song Y."/>
        </authorList>
    </citation>
    <scope>NUCLEOTIDE SEQUENCE [LARGE SCALE GENOMIC DNA]</scope>
    <source>
        <strain evidence="1 2">10c7w1</strain>
    </source>
</reference>
<dbReference type="EMBL" id="JARVII010000020">
    <property type="protein sequence ID" value="MDG9699958.1"/>
    <property type="molecule type" value="Genomic_DNA"/>
</dbReference>
<comment type="caution">
    <text evidence="1">The sequence shown here is derived from an EMBL/GenBank/DDBJ whole genome shotgun (WGS) entry which is preliminary data.</text>
</comment>
<organism evidence="1 2">
    <name type="scientific">Ottowia cancrivicina</name>
    <dbReference type="NCBI Taxonomy" id="3040346"/>
    <lineage>
        <taxon>Bacteria</taxon>
        <taxon>Pseudomonadati</taxon>
        <taxon>Pseudomonadota</taxon>
        <taxon>Betaproteobacteria</taxon>
        <taxon>Burkholderiales</taxon>
        <taxon>Comamonadaceae</taxon>
        <taxon>Ottowia</taxon>
    </lineage>
</organism>
<sequence length="141" mass="16601">MSKHTTQIEKIKRLHGKRKEQAIFYLWEHLRDEPLDSNDISYIRNNILSLYPSLNFDQKHAALQVLLRLHCADSVVESLVFDYLGQVYEKYTGIAFLMSNYLYVMNGFRQENGTIDIGPWELDKTFAKVRKRLKEGNSPYL</sequence>
<gene>
    <name evidence="1" type="ORF">QB898_09585</name>
</gene>
<dbReference type="AlphaFoldDB" id="A0AAW6RHX3"/>
<name>A0AAW6RHX3_9BURK</name>
<dbReference type="Proteomes" id="UP001237156">
    <property type="component" value="Unassembled WGS sequence"/>
</dbReference>
<accession>A0AAW6RHX3</accession>
<dbReference type="RefSeq" id="WP_279524770.1">
    <property type="nucleotide sequence ID" value="NZ_JARVII010000020.1"/>
</dbReference>